<dbReference type="STRING" id="268407.PWYN_21710"/>
<dbReference type="GO" id="GO:0005886">
    <property type="term" value="C:plasma membrane"/>
    <property type="evidence" value="ECO:0007669"/>
    <property type="project" value="UniProtKB-SubCell"/>
</dbReference>
<evidence type="ECO:0000313" key="9">
    <source>
        <dbReference type="Proteomes" id="UP000029734"/>
    </source>
</evidence>
<dbReference type="OrthoDB" id="2678278at2"/>
<keyword evidence="9" id="KW-1185">Reference proteome</keyword>
<reference evidence="8 9" key="2">
    <citation type="submission" date="2014-10" db="EMBL/GenBank/DDBJ databases">
        <title>Comparative genomics of the Paenibacillus odorifer group.</title>
        <authorList>
            <person name="Tsai Y.-C."/>
            <person name="Martin N."/>
            <person name="Korlach J."/>
            <person name="Wiedmann M."/>
        </authorList>
    </citation>
    <scope>NUCLEOTIDE SEQUENCE [LARGE SCALE GENOMIC DNA]</scope>
    <source>
        <strain evidence="8 9">DSM 18334</strain>
    </source>
</reference>
<dbReference type="PANTHER" id="PTHR40043:SF1">
    <property type="entry name" value="UPF0719 INNER MEMBRANE PROTEIN YJFL"/>
    <property type="match status" value="1"/>
</dbReference>
<evidence type="ECO:0000256" key="4">
    <source>
        <dbReference type="ARBA" id="ARBA00022692"/>
    </source>
</evidence>
<sequence length="134" mass="14941">MDFQLLVSMTVWTVCGAVLLFVLMYVDSVFTRYHDLEEIKNGNMAVTTRFVLKLLAQAYILSSSISASSRLNEALIVSLVSFFLLLVLERTVRLLLWKWGRMNLDHGTQQGKIGYGLVAGSLHIAGALIISSFL</sequence>
<dbReference type="InterPro" id="IPR007140">
    <property type="entry name" value="DUF350"/>
</dbReference>
<reference evidence="8 9" key="1">
    <citation type="submission" date="2014-08" db="EMBL/GenBank/DDBJ databases">
        <authorList>
            <person name="den Bakker H.C."/>
        </authorList>
    </citation>
    <scope>NUCLEOTIDE SEQUENCE [LARGE SCALE GENOMIC DNA]</scope>
    <source>
        <strain evidence="8 9">DSM 18334</strain>
    </source>
</reference>
<protein>
    <submittedName>
        <fullName evidence="8">Cell surface protein</fullName>
    </submittedName>
</protein>
<comment type="caution">
    <text evidence="8">The sequence shown here is derived from an EMBL/GenBank/DDBJ whole genome shotgun (WGS) entry which is preliminary data.</text>
</comment>
<accession>A0A098M5C3</accession>
<evidence type="ECO:0000313" key="8">
    <source>
        <dbReference type="EMBL" id="KGE17246.1"/>
    </source>
</evidence>
<keyword evidence="5 7" id="KW-1133">Transmembrane helix</keyword>
<keyword evidence="6 7" id="KW-0472">Membrane</keyword>
<evidence type="ECO:0000256" key="7">
    <source>
        <dbReference type="SAM" id="Phobius"/>
    </source>
</evidence>
<dbReference type="Pfam" id="PF03994">
    <property type="entry name" value="DUF350"/>
    <property type="match status" value="1"/>
</dbReference>
<keyword evidence="4 7" id="KW-0812">Transmembrane</keyword>
<keyword evidence="3" id="KW-1003">Cell membrane</keyword>
<evidence type="ECO:0000256" key="3">
    <source>
        <dbReference type="ARBA" id="ARBA00022475"/>
    </source>
</evidence>
<evidence type="ECO:0000256" key="6">
    <source>
        <dbReference type="ARBA" id="ARBA00023136"/>
    </source>
</evidence>
<gene>
    <name evidence="8" type="ORF">PWYN_21710</name>
</gene>
<dbReference type="Proteomes" id="UP000029734">
    <property type="component" value="Unassembled WGS sequence"/>
</dbReference>
<dbReference type="EMBL" id="JQCR01000003">
    <property type="protein sequence ID" value="KGE17246.1"/>
    <property type="molecule type" value="Genomic_DNA"/>
</dbReference>
<dbReference type="RefSeq" id="WP_036655872.1">
    <property type="nucleotide sequence ID" value="NZ_JQCR01000003.1"/>
</dbReference>
<comment type="similarity">
    <text evidence="2">Belongs to the UPF0719 family.</text>
</comment>
<evidence type="ECO:0000256" key="5">
    <source>
        <dbReference type="ARBA" id="ARBA00022989"/>
    </source>
</evidence>
<dbReference type="AlphaFoldDB" id="A0A098M5C3"/>
<proteinExistence type="inferred from homology"/>
<evidence type="ECO:0000256" key="1">
    <source>
        <dbReference type="ARBA" id="ARBA00004651"/>
    </source>
</evidence>
<dbReference type="eggNOG" id="COG3766">
    <property type="taxonomic scope" value="Bacteria"/>
</dbReference>
<dbReference type="PANTHER" id="PTHR40043">
    <property type="entry name" value="UPF0719 INNER MEMBRANE PROTEIN YJFL"/>
    <property type="match status" value="1"/>
</dbReference>
<feature type="transmembrane region" description="Helical" evidence="7">
    <location>
        <begin position="74"/>
        <end position="92"/>
    </location>
</feature>
<feature type="transmembrane region" description="Helical" evidence="7">
    <location>
        <begin position="113"/>
        <end position="133"/>
    </location>
</feature>
<comment type="subcellular location">
    <subcellularLocation>
        <location evidence="1">Cell membrane</location>
        <topology evidence="1">Multi-pass membrane protein</topology>
    </subcellularLocation>
</comment>
<organism evidence="8 9">
    <name type="scientific">Paenibacillus wynnii</name>
    <dbReference type="NCBI Taxonomy" id="268407"/>
    <lineage>
        <taxon>Bacteria</taxon>
        <taxon>Bacillati</taxon>
        <taxon>Bacillota</taxon>
        <taxon>Bacilli</taxon>
        <taxon>Bacillales</taxon>
        <taxon>Paenibacillaceae</taxon>
        <taxon>Paenibacillus</taxon>
    </lineage>
</organism>
<feature type="transmembrane region" description="Helical" evidence="7">
    <location>
        <begin position="6"/>
        <end position="30"/>
    </location>
</feature>
<evidence type="ECO:0000256" key="2">
    <source>
        <dbReference type="ARBA" id="ARBA00005779"/>
    </source>
</evidence>
<name>A0A098M5C3_9BACL</name>